<gene>
    <name evidence="1" type="ORF">SVA_1050</name>
</gene>
<dbReference type="OrthoDB" id="1551061at2"/>
<dbReference type="RefSeq" id="WP_148665390.1">
    <property type="nucleotide sequence ID" value="NZ_AP014936.1"/>
</dbReference>
<dbReference type="Proteomes" id="UP000218899">
    <property type="component" value="Chromosome"/>
</dbReference>
<dbReference type="AlphaFoldDB" id="A0A1B4V290"/>
<dbReference type="EMBL" id="AP014936">
    <property type="protein sequence ID" value="BAU47629.1"/>
    <property type="molecule type" value="Genomic_DNA"/>
</dbReference>
<sequence>MAFGYYKRLNRAQKAVYRQSDEVSAVRLPEPRRFRPTIAELASALDQQNQPRTQALCQHLVDAMTHGLRVSPVRVTVLAVRPANDWGELHGFYRPEGQEESASITVWMRTAQRRQVVAFRTFLRTLLHEVCHHLDYTLLALDYSFHTQGFYRRESSLFHQLVPGAKISSVGARREQG</sequence>
<name>A0A1B4V290_9GAMM</name>
<evidence type="ECO:0008006" key="3">
    <source>
        <dbReference type="Google" id="ProtNLM"/>
    </source>
</evidence>
<evidence type="ECO:0000313" key="1">
    <source>
        <dbReference type="EMBL" id="BAU47629.1"/>
    </source>
</evidence>
<proteinExistence type="predicted"/>
<accession>A0A1B4V290</accession>
<organism evidence="1 2">
    <name type="scientific">Sulfurifustis variabilis</name>
    <dbReference type="NCBI Taxonomy" id="1675686"/>
    <lineage>
        <taxon>Bacteria</taxon>
        <taxon>Pseudomonadati</taxon>
        <taxon>Pseudomonadota</taxon>
        <taxon>Gammaproteobacteria</taxon>
        <taxon>Acidiferrobacterales</taxon>
        <taxon>Acidiferrobacteraceae</taxon>
        <taxon>Sulfurifustis</taxon>
    </lineage>
</organism>
<keyword evidence="2" id="KW-1185">Reference proteome</keyword>
<protein>
    <recommendedName>
        <fullName evidence="3">Neutral zinc metallopeptidase</fullName>
    </recommendedName>
</protein>
<dbReference type="KEGG" id="sva:SVA_1050"/>
<evidence type="ECO:0000313" key="2">
    <source>
        <dbReference type="Proteomes" id="UP000218899"/>
    </source>
</evidence>
<reference evidence="1 2" key="1">
    <citation type="submission" date="2015-08" db="EMBL/GenBank/DDBJ databases">
        <title>Complete genome sequence of Sulfurifustis variabilis.</title>
        <authorList>
            <person name="Miura A."/>
            <person name="Kojima H."/>
            <person name="Fukui M."/>
        </authorList>
    </citation>
    <scope>NUCLEOTIDE SEQUENCE [LARGE SCALE GENOMIC DNA]</scope>
    <source>
        <strain evidence="2">skN76</strain>
    </source>
</reference>